<evidence type="ECO:0000313" key="5">
    <source>
        <dbReference type="Proteomes" id="UP001642409"/>
    </source>
</evidence>
<dbReference type="PANTHER" id="PTHR46652:SF3">
    <property type="entry name" value="LEUCINE-RICH REPEAT-CONTAINING PROTEIN 9"/>
    <property type="match status" value="1"/>
</dbReference>
<dbReference type="AlphaFoldDB" id="A0AA86U121"/>
<evidence type="ECO:0000313" key="3">
    <source>
        <dbReference type="EMBL" id="CAI9927238.1"/>
    </source>
</evidence>
<keyword evidence="2" id="KW-0677">Repeat</keyword>
<keyword evidence="1" id="KW-0433">Leucine-rich repeat</keyword>
<reference evidence="4 5" key="2">
    <citation type="submission" date="2024-07" db="EMBL/GenBank/DDBJ databases">
        <authorList>
            <person name="Akdeniz Z."/>
        </authorList>
    </citation>
    <scope>NUCLEOTIDE SEQUENCE [LARGE SCALE GENOMIC DNA]</scope>
</reference>
<keyword evidence="5" id="KW-1185">Reference proteome</keyword>
<name>A0AA86U121_9EUKA</name>
<dbReference type="PANTHER" id="PTHR46652">
    <property type="entry name" value="LEUCINE-RICH REPEAT AND IQ DOMAIN-CONTAINING PROTEIN 1-RELATED"/>
    <property type="match status" value="1"/>
</dbReference>
<evidence type="ECO:0000256" key="2">
    <source>
        <dbReference type="ARBA" id="ARBA00022737"/>
    </source>
</evidence>
<evidence type="ECO:0000256" key="1">
    <source>
        <dbReference type="ARBA" id="ARBA00022614"/>
    </source>
</evidence>
<sequence>MIQQLGKPIKVLSKQEENEYDQQMVLKYIEKSQQHFASFGNDQSITTIKFVDMLNLQELQLYFCYNLNFTRVPFSLTFLNIISCNVQKLDGLRLMKQLTKLRIFNNSTPFQLQELQYLTNLQLLDLNNSNVQDITPIKYLHLQSLILSRNNIDNIEALKHHKELLELNLNVNKVINLSPLQELIQLQSLEINENPIVHIDALRNLTQLQVLSLSETFVQDLTPIQQHLKRSEYQINYIKQPTQEQINHSLFFKNIQYLEDKKKMIYDVSQQFKQRILQFKQHVVKTYYQAVNDQQIFSYELSNLLKRQVETDTSFEQ</sequence>
<accession>A0AA86U121</accession>
<dbReference type="Proteomes" id="UP001642409">
    <property type="component" value="Unassembled WGS sequence"/>
</dbReference>
<dbReference type="SUPFAM" id="SSF52058">
    <property type="entry name" value="L domain-like"/>
    <property type="match status" value="1"/>
</dbReference>
<dbReference type="InterPro" id="IPR050836">
    <property type="entry name" value="SDS22/Internalin_LRR"/>
</dbReference>
<gene>
    <name evidence="3" type="ORF">HINF_LOCUS14883</name>
    <name evidence="4" type="ORF">HINF_LOCUS1795</name>
</gene>
<protein>
    <submittedName>
        <fullName evidence="3">Uncharacterized protein</fullName>
    </submittedName>
</protein>
<reference evidence="3" key="1">
    <citation type="submission" date="2023-06" db="EMBL/GenBank/DDBJ databases">
        <authorList>
            <person name="Kurt Z."/>
        </authorList>
    </citation>
    <scope>NUCLEOTIDE SEQUENCE</scope>
</reference>
<dbReference type="InterPro" id="IPR001611">
    <property type="entry name" value="Leu-rich_rpt"/>
</dbReference>
<dbReference type="PROSITE" id="PS51450">
    <property type="entry name" value="LRR"/>
    <property type="match status" value="2"/>
</dbReference>
<organism evidence="3">
    <name type="scientific">Hexamita inflata</name>
    <dbReference type="NCBI Taxonomy" id="28002"/>
    <lineage>
        <taxon>Eukaryota</taxon>
        <taxon>Metamonada</taxon>
        <taxon>Diplomonadida</taxon>
        <taxon>Hexamitidae</taxon>
        <taxon>Hexamitinae</taxon>
        <taxon>Hexamita</taxon>
    </lineage>
</organism>
<dbReference type="Gene3D" id="3.80.10.10">
    <property type="entry name" value="Ribonuclease Inhibitor"/>
    <property type="match status" value="1"/>
</dbReference>
<dbReference type="EMBL" id="CATOUU010000380">
    <property type="protein sequence ID" value="CAI9927238.1"/>
    <property type="molecule type" value="Genomic_DNA"/>
</dbReference>
<evidence type="ECO:0000313" key="4">
    <source>
        <dbReference type="EMBL" id="CAL5972218.1"/>
    </source>
</evidence>
<dbReference type="EMBL" id="CAXDID020000003">
    <property type="protein sequence ID" value="CAL5972218.1"/>
    <property type="molecule type" value="Genomic_DNA"/>
</dbReference>
<dbReference type="InterPro" id="IPR032675">
    <property type="entry name" value="LRR_dom_sf"/>
</dbReference>
<comment type="caution">
    <text evidence="3">The sequence shown here is derived from an EMBL/GenBank/DDBJ whole genome shotgun (WGS) entry which is preliminary data.</text>
</comment>
<proteinExistence type="predicted"/>